<keyword evidence="1" id="KW-0812">Transmembrane</keyword>
<comment type="caution">
    <text evidence="2">The sequence shown here is derived from an EMBL/GenBank/DDBJ whole genome shotgun (WGS) entry which is preliminary data.</text>
</comment>
<reference evidence="2 3" key="1">
    <citation type="journal article" date="2002" name="Nature">
        <title>Genome sequence and comparative analysis of the model rodent malaria parasite Plasmodium yoelii yoelii.</title>
        <authorList>
            <person name="Carlton J.M."/>
            <person name="Angiuoli S.V."/>
            <person name="Suh B.B."/>
            <person name="Kooij T.W."/>
            <person name="Pertea M."/>
            <person name="Silva J.C."/>
            <person name="Ermolaeva M.D."/>
            <person name="Allen J.E."/>
            <person name="Selengut J.D."/>
            <person name="Koo H.L."/>
            <person name="Peterson J.D."/>
            <person name="Pop M."/>
            <person name="Kosack D.S."/>
            <person name="Shumway M.F."/>
            <person name="Bidwell S.L."/>
            <person name="Shallom S.J."/>
            <person name="van Aken S.E."/>
            <person name="Riedmuller S.B."/>
            <person name="Feldblyum T.V."/>
            <person name="Cho J.K."/>
            <person name="Quackenbush J."/>
            <person name="Sedegah M."/>
            <person name="Shoaibi A."/>
            <person name="Cummings L.M."/>
            <person name="Florens L."/>
            <person name="Yates J.R."/>
            <person name="Raine J.D."/>
            <person name="Sinden R.E."/>
            <person name="Harris M.A."/>
            <person name="Cunningham D.A."/>
            <person name="Preiser P.R."/>
            <person name="Bergman L.W."/>
            <person name="Vaidya A.B."/>
            <person name="van Lin L.H."/>
            <person name="Janse C.J."/>
            <person name="Waters A.P."/>
            <person name="Smith H.O."/>
            <person name="White O.R."/>
            <person name="Salzberg S.L."/>
            <person name="Venter J.C."/>
            <person name="Fraser C.M."/>
            <person name="Hoffman S.L."/>
            <person name="Gardner M.J."/>
            <person name="Carucci D.J."/>
        </authorList>
    </citation>
    <scope>NUCLEOTIDE SEQUENCE [LARGE SCALE GENOMIC DNA]</scope>
    <source>
        <strain evidence="2 3">17XNL</strain>
    </source>
</reference>
<keyword evidence="1" id="KW-0472">Membrane</keyword>
<evidence type="ECO:0000313" key="2">
    <source>
        <dbReference type="EMBL" id="EAA17809.1"/>
    </source>
</evidence>
<dbReference type="AlphaFoldDB" id="Q7RCN6"/>
<sequence>SIGSIFILYILYFMENMVLAPLILDYSPFGCIF</sequence>
<feature type="transmembrane region" description="Helical" evidence="1">
    <location>
        <begin position="6"/>
        <end position="24"/>
    </location>
</feature>
<organism evidence="2 3">
    <name type="scientific">Plasmodium yoelii yoelii</name>
    <dbReference type="NCBI Taxonomy" id="73239"/>
    <lineage>
        <taxon>Eukaryota</taxon>
        <taxon>Sar</taxon>
        <taxon>Alveolata</taxon>
        <taxon>Apicomplexa</taxon>
        <taxon>Aconoidasida</taxon>
        <taxon>Haemosporida</taxon>
        <taxon>Plasmodiidae</taxon>
        <taxon>Plasmodium</taxon>
        <taxon>Plasmodium (Vinckeia)</taxon>
    </lineage>
</organism>
<dbReference type="PaxDb" id="73239-Q7RCN6"/>
<accession>Q7RCN6</accession>
<dbReference type="EMBL" id="AABL01001861">
    <property type="protein sequence ID" value="EAA17809.1"/>
    <property type="molecule type" value="Genomic_DNA"/>
</dbReference>
<keyword evidence="3" id="KW-1185">Reference proteome</keyword>
<feature type="non-terminal residue" evidence="2">
    <location>
        <position position="1"/>
    </location>
</feature>
<dbReference type="InParanoid" id="Q7RCN6"/>
<protein>
    <submittedName>
        <fullName evidence="2">Uncharacterized protein</fullName>
    </submittedName>
</protein>
<evidence type="ECO:0000313" key="3">
    <source>
        <dbReference type="Proteomes" id="UP000008553"/>
    </source>
</evidence>
<name>Q7RCN6_PLAYO</name>
<proteinExistence type="predicted"/>
<dbReference type="Proteomes" id="UP000008553">
    <property type="component" value="Unassembled WGS sequence"/>
</dbReference>
<gene>
    <name evidence="2" type="ORF">PY05741</name>
</gene>
<evidence type="ECO:0000256" key="1">
    <source>
        <dbReference type="SAM" id="Phobius"/>
    </source>
</evidence>
<keyword evidence="1" id="KW-1133">Transmembrane helix</keyword>